<dbReference type="InterPro" id="IPR004360">
    <property type="entry name" value="Glyas_Fos-R_dOase_dom"/>
</dbReference>
<gene>
    <name evidence="10" type="ORF">E6O51_14300</name>
</gene>
<dbReference type="Proteomes" id="UP000307956">
    <property type="component" value="Unassembled WGS sequence"/>
</dbReference>
<feature type="domain" description="VOC" evidence="9">
    <location>
        <begin position="145"/>
        <end position="269"/>
    </location>
</feature>
<dbReference type="RefSeq" id="WP_136385671.1">
    <property type="nucleotide sequence ID" value="NZ_SSOD01000011.1"/>
</dbReference>
<keyword evidence="3" id="KW-0479">Metal-binding</keyword>
<dbReference type="EMBL" id="SSOD01000011">
    <property type="protein sequence ID" value="THF60370.1"/>
    <property type="molecule type" value="Genomic_DNA"/>
</dbReference>
<proteinExistence type="inferred from homology"/>
<organism evidence="10 11">
    <name type="scientific">Pseudothauera rhizosphaerae</name>
    <dbReference type="NCBI Taxonomy" id="2565932"/>
    <lineage>
        <taxon>Bacteria</taxon>
        <taxon>Pseudomonadati</taxon>
        <taxon>Pseudomonadota</taxon>
        <taxon>Betaproteobacteria</taxon>
        <taxon>Rhodocyclales</taxon>
        <taxon>Zoogloeaceae</taxon>
        <taxon>Pseudothauera</taxon>
    </lineage>
</organism>
<dbReference type="PROSITE" id="PS51819">
    <property type="entry name" value="VOC"/>
    <property type="match status" value="2"/>
</dbReference>
<keyword evidence="6 8" id="KW-0560">Oxidoreductase</keyword>
<dbReference type="InterPro" id="IPR000486">
    <property type="entry name" value="Xdiol_ring_cleave_dOase_1/2"/>
</dbReference>
<comment type="caution">
    <text evidence="10">The sequence shown here is derived from an EMBL/GenBank/DDBJ whole genome shotgun (WGS) entry which is preliminary data.</text>
</comment>
<reference evidence="10 11" key="1">
    <citation type="submission" date="2019-04" db="EMBL/GenBank/DDBJ databases">
        <title>Azoarcus rhizosphaerae sp. nov. isolated from rhizosphere of Ficus religiosa.</title>
        <authorList>
            <person name="Lin S.-Y."/>
            <person name="Hameed A."/>
            <person name="Hsu Y.-H."/>
            <person name="Young C.-C."/>
        </authorList>
    </citation>
    <scope>NUCLEOTIDE SEQUENCE [LARGE SCALE GENOMIC DNA]</scope>
    <source>
        <strain evidence="10 11">CC-YHH848</strain>
    </source>
</reference>
<keyword evidence="11" id="KW-1185">Reference proteome</keyword>
<dbReference type="Pfam" id="PF22632">
    <property type="entry name" value="BphC_D1"/>
    <property type="match status" value="1"/>
</dbReference>
<dbReference type="GO" id="GO:0008198">
    <property type="term" value="F:ferrous iron binding"/>
    <property type="evidence" value="ECO:0007669"/>
    <property type="project" value="InterPro"/>
</dbReference>
<dbReference type="CDD" id="cd07237">
    <property type="entry name" value="BphC1-RGP6_C_like"/>
    <property type="match status" value="1"/>
</dbReference>
<dbReference type="SUPFAM" id="SSF54593">
    <property type="entry name" value="Glyoxalase/Bleomycin resistance protein/Dihydroxybiphenyl dioxygenase"/>
    <property type="match status" value="1"/>
</dbReference>
<dbReference type="InterPro" id="IPR029068">
    <property type="entry name" value="Glyas_Bleomycin-R_OHBP_Dase"/>
</dbReference>
<accession>A0A4S4APL4</accession>
<evidence type="ECO:0000256" key="8">
    <source>
        <dbReference type="RuleBase" id="RU000683"/>
    </source>
</evidence>
<dbReference type="OrthoDB" id="9803142at2"/>
<evidence type="ECO:0000313" key="11">
    <source>
        <dbReference type="Proteomes" id="UP000307956"/>
    </source>
</evidence>
<keyword evidence="7 8" id="KW-0408">Iron</keyword>
<dbReference type="InterPro" id="IPR037523">
    <property type="entry name" value="VOC_core"/>
</dbReference>
<keyword evidence="5 8" id="KW-0223">Dioxygenase</keyword>
<comment type="cofactor">
    <cofactor evidence="1 8">
        <name>Fe(2+)</name>
        <dbReference type="ChEBI" id="CHEBI:29033"/>
    </cofactor>
</comment>
<dbReference type="CDD" id="cd07252">
    <property type="entry name" value="BphC1-RGP6_N_like"/>
    <property type="match status" value="1"/>
</dbReference>
<evidence type="ECO:0000259" key="9">
    <source>
        <dbReference type="PROSITE" id="PS51819"/>
    </source>
</evidence>
<dbReference type="GO" id="GO:0051213">
    <property type="term" value="F:dioxygenase activity"/>
    <property type="evidence" value="ECO:0007669"/>
    <property type="project" value="UniProtKB-KW"/>
</dbReference>
<evidence type="ECO:0000256" key="3">
    <source>
        <dbReference type="ARBA" id="ARBA00022723"/>
    </source>
</evidence>
<feature type="domain" description="VOC" evidence="9">
    <location>
        <begin position="6"/>
        <end position="120"/>
    </location>
</feature>
<comment type="similarity">
    <text evidence="2 8">Belongs to the extradiol ring-cleavage dioxygenase family.</text>
</comment>
<dbReference type="Pfam" id="PF00903">
    <property type="entry name" value="Glyoxalase"/>
    <property type="match status" value="1"/>
</dbReference>
<evidence type="ECO:0000256" key="1">
    <source>
        <dbReference type="ARBA" id="ARBA00001954"/>
    </source>
</evidence>
<evidence type="ECO:0000256" key="4">
    <source>
        <dbReference type="ARBA" id="ARBA00022797"/>
    </source>
</evidence>
<evidence type="ECO:0000256" key="2">
    <source>
        <dbReference type="ARBA" id="ARBA00008784"/>
    </source>
</evidence>
<evidence type="ECO:0000256" key="5">
    <source>
        <dbReference type="ARBA" id="ARBA00022964"/>
    </source>
</evidence>
<dbReference type="AlphaFoldDB" id="A0A4S4APL4"/>
<evidence type="ECO:0000256" key="6">
    <source>
        <dbReference type="ARBA" id="ARBA00023002"/>
    </source>
</evidence>
<keyword evidence="4 8" id="KW-0058">Aromatic hydrocarbons catabolism</keyword>
<evidence type="ECO:0000256" key="7">
    <source>
        <dbReference type="ARBA" id="ARBA00023004"/>
    </source>
</evidence>
<dbReference type="PROSITE" id="PS00082">
    <property type="entry name" value="EXTRADIOL_DIOXYGENAS"/>
    <property type="match status" value="1"/>
</dbReference>
<sequence>MVEVSTLGYVVINASNLDDWEKFAAGILGLQVGSRGDDVLRLRMDEREYRMIVERGEEDDVTVLGWELETEADLSAYVDLLRRRGVDVVEGDAALRQSRLVEKLFYCVDPSGFRHEFSYGPTHAPISRPFNSPVLLGGFVTGELGVGHILAVARNAAESVRFYAEKLGLRISDYIRDTEKFPGVAVDATFFHTVTGRHHSLATGEIPIQKRTHHLMVQASAIDDVGLALDRVRKAGIPLAFDLGHHPNDRMTSFYVMTPSGFSMEYGWGGIVIDRDSWTVRNYSQLSDWGHHYALPG</sequence>
<protein>
    <submittedName>
        <fullName evidence="10">Glyoxalase</fullName>
    </submittedName>
</protein>
<evidence type="ECO:0000313" key="10">
    <source>
        <dbReference type="EMBL" id="THF60370.1"/>
    </source>
</evidence>
<dbReference type="Gene3D" id="3.10.180.10">
    <property type="entry name" value="2,3-Dihydroxybiphenyl 1,2-Dioxygenase, domain 1"/>
    <property type="match status" value="2"/>
</dbReference>
<name>A0A4S4APL4_9RHOO</name>